<accession>A0ABU1QZ86</accession>
<dbReference type="Proteomes" id="UP001264980">
    <property type="component" value="Unassembled WGS sequence"/>
</dbReference>
<dbReference type="SUPFAM" id="SSF51101">
    <property type="entry name" value="Mannose-binding lectins"/>
    <property type="match status" value="1"/>
</dbReference>
<dbReference type="InterPro" id="IPR036404">
    <property type="entry name" value="Jacalin-like_lectin_dom_sf"/>
</dbReference>
<dbReference type="Gene3D" id="2.80.10.50">
    <property type="match status" value="1"/>
</dbReference>
<dbReference type="Pfam" id="PF01419">
    <property type="entry name" value="Jacalin"/>
    <property type="match status" value="1"/>
</dbReference>
<protein>
    <recommendedName>
        <fullName evidence="5">Jacalin-type lectin domain-containing protein</fullName>
    </recommendedName>
</protein>
<dbReference type="Pfam" id="PF14200">
    <property type="entry name" value="RicinB_lectin_2"/>
    <property type="match status" value="1"/>
</dbReference>
<organism evidence="6 7">
    <name type="scientific">Dyadobacter fermentans</name>
    <dbReference type="NCBI Taxonomy" id="94254"/>
    <lineage>
        <taxon>Bacteria</taxon>
        <taxon>Pseudomonadati</taxon>
        <taxon>Bacteroidota</taxon>
        <taxon>Cytophagia</taxon>
        <taxon>Cytophagales</taxon>
        <taxon>Spirosomataceae</taxon>
        <taxon>Dyadobacter</taxon>
    </lineage>
</organism>
<evidence type="ECO:0000256" key="1">
    <source>
        <dbReference type="ARBA" id="ARBA00007819"/>
    </source>
</evidence>
<keyword evidence="3" id="KW-0749">Sporulation</keyword>
<dbReference type="InterPro" id="IPR001229">
    <property type="entry name" value="Jacalin-like_lectin_dom"/>
</dbReference>
<dbReference type="Gene3D" id="2.100.10.30">
    <property type="entry name" value="Jacalin-like lectin domain"/>
    <property type="match status" value="1"/>
</dbReference>
<proteinExistence type="inferred from homology"/>
<keyword evidence="7" id="KW-1185">Reference proteome</keyword>
<comment type="similarity">
    <text evidence="1">Belongs to the delta endotoxin family.</text>
</comment>
<name>A0ABU1QZ86_9BACT</name>
<evidence type="ECO:0000256" key="2">
    <source>
        <dbReference type="ARBA" id="ARBA00022656"/>
    </source>
</evidence>
<dbReference type="SMART" id="SM00915">
    <property type="entry name" value="Jacalin"/>
    <property type="match status" value="1"/>
</dbReference>
<evidence type="ECO:0000259" key="5">
    <source>
        <dbReference type="PROSITE" id="PS51752"/>
    </source>
</evidence>
<feature type="domain" description="Jacalin-type lectin" evidence="5">
    <location>
        <begin position="496"/>
        <end position="640"/>
    </location>
</feature>
<dbReference type="PROSITE" id="PS51752">
    <property type="entry name" value="JACALIN_LECTIN"/>
    <property type="match status" value="1"/>
</dbReference>
<dbReference type="Gene3D" id="1.20.190.10">
    <property type="entry name" value="Pesticidal crystal protein, N-terminal domain"/>
    <property type="match status" value="1"/>
</dbReference>
<evidence type="ECO:0000256" key="4">
    <source>
        <dbReference type="ARBA" id="ARBA00023026"/>
    </source>
</evidence>
<evidence type="ECO:0000313" key="6">
    <source>
        <dbReference type="EMBL" id="MDR6806045.1"/>
    </source>
</evidence>
<evidence type="ECO:0000313" key="7">
    <source>
        <dbReference type="Proteomes" id="UP001264980"/>
    </source>
</evidence>
<keyword evidence="4" id="KW-0843">Virulence</keyword>
<dbReference type="InterPro" id="IPR035992">
    <property type="entry name" value="Ricin_B-like_lectins"/>
</dbReference>
<dbReference type="SUPFAM" id="SSF50370">
    <property type="entry name" value="Ricin B-like lectins"/>
    <property type="match status" value="1"/>
</dbReference>
<reference evidence="6 7" key="1">
    <citation type="submission" date="2023-07" db="EMBL/GenBank/DDBJ databases">
        <title>Sorghum-associated microbial communities from plants grown in Nebraska, USA.</title>
        <authorList>
            <person name="Schachtman D."/>
        </authorList>
    </citation>
    <scope>NUCLEOTIDE SEQUENCE [LARGE SCALE GENOMIC DNA]</scope>
    <source>
        <strain evidence="6 7">BE57</strain>
    </source>
</reference>
<dbReference type="InterPro" id="IPR036716">
    <property type="entry name" value="Pest_crys_N_sf"/>
</dbReference>
<dbReference type="RefSeq" id="WP_309984492.1">
    <property type="nucleotide sequence ID" value="NZ_JAVDTI010000003.1"/>
</dbReference>
<sequence length="642" mass="73651">MAFKPRPDQQYYLIPKHSEKEKEVMALGVDNGDRGTRLRLKKFNPESPKQKFRFDRSPGFCWIKLPAYDLYMDVASESQADGADVVAWAWFPRGQNQMFELVPAGDGYYRIMARHSRKYMDVYGADKTENGVLVQHRLMGSDNQLFKPVLVANQPVGASPVSFKESNELLRTGVLGVIGLVPEVGAGLKFIVGYFWKEENKLAAIWEQMKSYVDSRIVEFIMADKLKSMGEELVGKINSIKQIHESKSTDKGIRLMGVLDRLIEMEPRYVNQSHEVLPYLVGFGTIVITLCHTIATEFETLYHRKPTEDEKEENLKKLLEKISYYSTKVAENRTRIMALRMEKIPEVSLFRVGNDNDSTGKMRWEDNDTIQREIADFESRECPLLNDSEGQTAEQFFSDETGEIIRTGDTAQPNARDWSRADDYYDGWQLYWDRYWSKEHPYVFTDHKERADFALKQRRKQIEVQYSAELDEFLSAARFWKYFDSSVPRYQEVKISKSVGKFGGMDANTSFEGIENKSITSVKFFSNDGKICGIEVFYDRASDGLKGGRGNAETTLELGAGEYISSVYGFAWNKISGLYFSTNKGNVKGTGRLDTWYAGYKDDSHFFTADLPDTLNAKLVRVSGAHNGDVLQQLTFHWEYMY</sequence>
<dbReference type="EMBL" id="JAVDTI010000003">
    <property type="protein sequence ID" value="MDR6806045.1"/>
    <property type="molecule type" value="Genomic_DNA"/>
</dbReference>
<comment type="caution">
    <text evidence="6">The sequence shown here is derived from an EMBL/GenBank/DDBJ whole genome shotgun (WGS) entry which is preliminary data.</text>
</comment>
<keyword evidence="2" id="KW-0800">Toxin</keyword>
<gene>
    <name evidence="6" type="ORF">J2W84_003093</name>
</gene>
<evidence type="ECO:0000256" key="3">
    <source>
        <dbReference type="ARBA" id="ARBA00022969"/>
    </source>
</evidence>
<dbReference type="InterPro" id="IPR000772">
    <property type="entry name" value="Ricin_B_lectin"/>
</dbReference>
<dbReference type="CDD" id="cd00161">
    <property type="entry name" value="beta-trefoil_Ricin-like"/>
    <property type="match status" value="1"/>
</dbReference>